<dbReference type="RefSeq" id="WP_255391440.1">
    <property type="nucleotide sequence ID" value="NZ_CP101509.1"/>
</dbReference>
<accession>A0ABY5GLA6</accession>
<dbReference type="Proteomes" id="UP001057998">
    <property type="component" value="Chromosome 2"/>
</dbReference>
<dbReference type="InterPro" id="IPR001633">
    <property type="entry name" value="EAL_dom"/>
</dbReference>
<reference evidence="3" key="1">
    <citation type="submission" date="2022-07" db="EMBL/GenBank/DDBJ databases">
        <title>Genome sequencing of Photobacterium atrarenae GJH2-4.</title>
        <authorList>
            <person name="Park S.-J."/>
        </authorList>
    </citation>
    <scope>NUCLEOTIDE SEQUENCE</scope>
    <source>
        <strain evidence="3">GJH2-4</strain>
    </source>
</reference>
<dbReference type="EMBL" id="CP101509">
    <property type="protein sequence ID" value="UTV30097.1"/>
    <property type="molecule type" value="Genomic_DNA"/>
</dbReference>
<dbReference type="CDD" id="cd01948">
    <property type="entry name" value="EAL"/>
    <property type="match status" value="1"/>
</dbReference>
<dbReference type="Gene3D" id="3.20.20.450">
    <property type="entry name" value="EAL domain"/>
    <property type="match status" value="1"/>
</dbReference>
<dbReference type="SMART" id="SM00052">
    <property type="entry name" value="EAL"/>
    <property type="match status" value="1"/>
</dbReference>
<evidence type="ECO:0000259" key="2">
    <source>
        <dbReference type="PROSITE" id="PS50883"/>
    </source>
</evidence>
<evidence type="ECO:0000313" key="3">
    <source>
        <dbReference type="EMBL" id="UTV30097.1"/>
    </source>
</evidence>
<protein>
    <submittedName>
        <fullName evidence="3">EAL domain-containing protein</fullName>
    </submittedName>
</protein>
<dbReference type="PANTHER" id="PTHR33121:SF56">
    <property type="entry name" value="SIGNALLING PROTEIN WITH EAL AND C2 DOMAINS"/>
    <property type="match status" value="1"/>
</dbReference>
<organism evidence="3 4">
    <name type="scientific">Photobacterium atrarenae</name>
    <dbReference type="NCBI Taxonomy" id="865757"/>
    <lineage>
        <taxon>Bacteria</taxon>
        <taxon>Pseudomonadati</taxon>
        <taxon>Pseudomonadota</taxon>
        <taxon>Gammaproteobacteria</taxon>
        <taxon>Vibrionales</taxon>
        <taxon>Vibrionaceae</taxon>
        <taxon>Photobacterium</taxon>
    </lineage>
</organism>
<keyword evidence="1" id="KW-0812">Transmembrane</keyword>
<dbReference type="Pfam" id="PF00563">
    <property type="entry name" value="EAL"/>
    <property type="match status" value="1"/>
</dbReference>
<dbReference type="Pfam" id="PF20982">
    <property type="entry name" value="CSS_CxxC"/>
    <property type="match status" value="1"/>
</dbReference>
<sequence length="533" mass="59644">MIIGHRNNAPGKDTPKRKPLGRQTILSFGFILGIACLLSLLSVPVAQLYLSYRIGADSDELLNTYSMRLEQLPGLLTSLSHDFQFDCGVADQAKLDSVAYRNFVIKRISLSTNHGGECSSYRGSLEDMQLMPLLSKLSPQVSLWVSSETPDGTLLAAKWQGAQGQLTVYLEPLVSESLKNKYCQNCVLSVLTSVDNPTVAYWRGDSGLLNEQPLFRSLILDGLQVNTFIHPRLMAQYKAEFWLPLFLLGAAFAAISLSLYRVYRRRSVSLHALIERGLAKQEFVPYYQPIVDVSTNTLYGCEMLARWQRPGQAVVPPMEFIPYVEKSGQILPITEQLIEKAVGEMSKLNWQRTKQVISINVVPDQLESLEVMEKSLALLAHSEITPEQIAFEVTERKQFTNLTMASDVIEQLRRRGIDVKLDDAGTGYGGFSYIQQLNIRSLKIDKMFVDNIGTEELKLSLLDSIIAFGREAGMEMIAEGVETEQQSRYLASQGVYLQQGYYFGKPMIFKDFAYFCKGISSSPRGETLSACLA</sequence>
<dbReference type="PANTHER" id="PTHR33121">
    <property type="entry name" value="CYCLIC DI-GMP PHOSPHODIESTERASE PDEF"/>
    <property type="match status" value="1"/>
</dbReference>
<evidence type="ECO:0000313" key="4">
    <source>
        <dbReference type="Proteomes" id="UP001057998"/>
    </source>
</evidence>
<dbReference type="InterPro" id="IPR048614">
    <property type="entry name" value="CSS_CxxC"/>
</dbReference>
<dbReference type="InterPro" id="IPR050706">
    <property type="entry name" value="Cyclic-di-GMP_PDE-like"/>
</dbReference>
<feature type="domain" description="EAL" evidence="2">
    <location>
        <begin position="267"/>
        <end position="520"/>
    </location>
</feature>
<dbReference type="InterPro" id="IPR035919">
    <property type="entry name" value="EAL_sf"/>
</dbReference>
<dbReference type="PROSITE" id="PS50883">
    <property type="entry name" value="EAL"/>
    <property type="match status" value="1"/>
</dbReference>
<keyword evidence="1" id="KW-1133">Transmembrane helix</keyword>
<dbReference type="SUPFAM" id="SSF141868">
    <property type="entry name" value="EAL domain-like"/>
    <property type="match status" value="1"/>
</dbReference>
<gene>
    <name evidence="3" type="ORF">NNL38_24215</name>
</gene>
<evidence type="ECO:0000256" key="1">
    <source>
        <dbReference type="SAM" id="Phobius"/>
    </source>
</evidence>
<keyword evidence="1" id="KW-0472">Membrane</keyword>
<name>A0ABY5GLA6_9GAMM</name>
<feature type="transmembrane region" description="Helical" evidence="1">
    <location>
        <begin position="25"/>
        <end position="50"/>
    </location>
</feature>
<keyword evidence="4" id="KW-1185">Reference proteome</keyword>
<feature type="transmembrane region" description="Helical" evidence="1">
    <location>
        <begin position="241"/>
        <end position="260"/>
    </location>
</feature>
<proteinExistence type="predicted"/>